<dbReference type="PANTHER" id="PTHR32322">
    <property type="entry name" value="INNER MEMBRANE TRANSPORTER"/>
    <property type="match status" value="1"/>
</dbReference>
<evidence type="ECO:0000256" key="5">
    <source>
        <dbReference type="ARBA" id="ARBA00023136"/>
    </source>
</evidence>
<keyword evidence="9" id="KW-1185">Reference proteome</keyword>
<organism evidence="8 9">
    <name type="scientific">Altererythrobacter litoralis</name>
    <dbReference type="NCBI Taxonomy" id="3113904"/>
    <lineage>
        <taxon>Bacteria</taxon>
        <taxon>Pseudomonadati</taxon>
        <taxon>Pseudomonadota</taxon>
        <taxon>Alphaproteobacteria</taxon>
        <taxon>Sphingomonadales</taxon>
        <taxon>Erythrobacteraceae</taxon>
        <taxon>Altererythrobacter</taxon>
    </lineage>
</organism>
<dbReference type="InterPro" id="IPR000620">
    <property type="entry name" value="EamA_dom"/>
</dbReference>
<accession>A0ABU7GDR7</accession>
<evidence type="ECO:0000313" key="9">
    <source>
        <dbReference type="Proteomes" id="UP001343492"/>
    </source>
</evidence>
<dbReference type="InterPro" id="IPR037185">
    <property type="entry name" value="EmrE-like"/>
</dbReference>
<evidence type="ECO:0000259" key="7">
    <source>
        <dbReference type="Pfam" id="PF00892"/>
    </source>
</evidence>
<feature type="domain" description="EamA" evidence="7">
    <location>
        <begin position="5"/>
        <end position="131"/>
    </location>
</feature>
<dbReference type="Pfam" id="PF00892">
    <property type="entry name" value="EamA"/>
    <property type="match status" value="2"/>
</dbReference>
<evidence type="ECO:0000256" key="6">
    <source>
        <dbReference type="SAM" id="Phobius"/>
    </source>
</evidence>
<feature type="transmembrane region" description="Helical" evidence="6">
    <location>
        <begin position="121"/>
        <end position="138"/>
    </location>
</feature>
<comment type="caution">
    <text evidence="8">The sequence shown here is derived from an EMBL/GenBank/DDBJ whole genome shotgun (WGS) entry which is preliminary data.</text>
</comment>
<feature type="transmembrane region" description="Helical" evidence="6">
    <location>
        <begin position="236"/>
        <end position="254"/>
    </location>
</feature>
<dbReference type="InterPro" id="IPR050638">
    <property type="entry name" value="AA-Vitamin_Transporters"/>
</dbReference>
<reference evidence="8 9" key="1">
    <citation type="submission" date="2024-01" db="EMBL/GenBank/DDBJ databases">
        <title>The genome sequence of Erythrobacteraceae sp. strain 1XM1-14.</title>
        <authorList>
            <person name="Liu Y."/>
        </authorList>
    </citation>
    <scope>NUCLEOTIDE SEQUENCE [LARGE SCALE GENOMIC DNA]</scope>
    <source>
        <strain evidence="8 9">1XM1-14</strain>
    </source>
</reference>
<dbReference type="RefSeq" id="WP_354144346.1">
    <property type="nucleotide sequence ID" value="NZ_JAZDQV010000004.1"/>
</dbReference>
<evidence type="ECO:0000256" key="4">
    <source>
        <dbReference type="ARBA" id="ARBA00022989"/>
    </source>
</evidence>
<comment type="subcellular location">
    <subcellularLocation>
        <location evidence="1">Membrane</location>
        <topology evidence="1">Multi-pass membrane protein</topology>
    </subcellularLocation>
</comment>
<feature type="transmembrane region" description="Helical" evidence="6">
    <location>
        <begin position="33"/>
        <end position="53"/>
    </location>
</feature>
<feature type="transmembrane region" description="Helical" evidence="6">
    <location>
        <begin position="205"/>
        <end position="224"/>
    </location>
</feature>
<evidence type="ECO:0000313" key="8">
    <source>
        <dbReference type="EMBL" id="MEE1877243.1"/>
    </source>
</evidence>
<gene>
    <name evidence="8" type="ORF">VRS74_06040</name>
</gene>
<sequence>MSLRTILVLMLCNLVWSLNVVVSKLVVDDLGVPPLFYASARALLVVVALAYLLRPLPKELGKVLLIGLAIGGGSFALLFMGLETASPSVAGIISLSGAPMTVVFAMIFLGERVRWRRGLGILLTLAGVLIAMGSPAGMSGGEGAMLLFAAAVIGALGSVFFKRIEIDARAMQAWSGLASVVVLAPLSFATESGQFASVAAQPLEFAGALFFASIVVSVGAHTAYYRMLQQNDANLVVPLTLMTPLLTIVFGALITDDVIGWRLIGGCALAIVGVAIIVLRPSRNIFKPLLVKARF</sequence>
<evidence type="ECO:0000256" key="3">
    <source>
        <dbReference type="ARBA" id="ARBA00022692"/>
    </source>
</evidence>
<feature type="transmembrane region" description="Helical" evidence="6">
    <location>
        <begin position="60"/>
        <end position="82"/>
    </location>
</feature>
<feature type="transmembrane region" description="Helical" evidence="6">
    <location>
        <begin position="88"/>
        <end position="109"/>
    </location>
</feature>
<dbReference type="Proteomes" id="UP001343492">
    <property type="component" value="Unassembled WGS sequence"/>
</dbReference>
<keyword evidence="5 6" id="KW-0472">Membrane</keyword>
<name>A0ABU7GDR7_9SPHN</name>
<dbReference type="Gene3D" id="1.10.3730.20">
    <property type="match status" value="1"/>
</dbReference>
<keyword evidence="4 6" id="KW-1133">Transmembrane helix</keyword>
<dbReference type="SUPFAM" id="SSF103481">
    <property type="entry name" value="Multidrug resistance efflux transporter EmrE"/>
    <property type="match status" value="2"/>
</dbReference>
<proteinExistence type="inferred from homology"/>
<dbReference type="PANTHER" id="PTHR32322:SF2">
    <property type="entry name" value="EAMA DOMAIN-CONTAINING PROTEIN"/>
    <property type="match status" value="1"/>
</dbReference>
<feature type="transmembrane region" description="Helical" evidence="6">
    <location>
        <begin position="260"/>
        <end position="279"/>
    </location>
</feature>
<feature type="transmembrane region" description="Helical" evidence="6">
    <location>
        <begin position="173"/>
        <end position="190"/>
    </location>
</feature>
<protein>
    <submittedName>
        <fullName evidence="8">DMT family transporter</fullName>
    </submittedName>
</protein>
<dbReference type="EMBL" id="JAZDQV010000004">
    <property type="protein sequence ID" value="MEE1877243.1"/>
    <property type="molecule type" value="Genomic_DNA"/>
</dbReference>
<evidence type="ECO:0000256" key="1">
    <source>
        <dbReference type="ARBA" id="ARBA00004141"/>
    </source>
</evidence>
<feature type="domain" description="EamA" evidence="7">
    <location>
        <begin position="143"/>
        <end position="278"/>
    </location>
</feature>
<keyword evidence="3 6" id="KW-0812">Transmembrane</keyword>
<feature type="transmembrane region" description="Helical" evidence="6">
    <location>
        <begin position="144"/>
        <end position="161"/>
    </location>
</feature>
<evidence type="ECO:0000256" key="2">
    <source>
        <dbReference type="ARBA" id="ARBA00007362"/>
    </source>
</evidence>
<comment type="similarity">
    <text evidence="2">Belongs to the EamA transporter family.</text>
</comment>